<dbReference type="Proteomes" id="UP001177021">
    <property type="component" value="Unassembled WGS sequence"/>
</dbReference>
<protein>
    <submittedName>
        <fullName evidence="1">Uncharacterized protein</fullName>
    </submittedName>
</protein>
<gene>
    <name evidence="1" type="ORF">MILVUS5_LOCUS36815</name>
</gene>
<name>A0ACB0LUV1_TRIPR</name>
<evidence type="ECO:0000313" key="1">
    <source>
        <dbReference type="EMBL" id="CAJ2673320.1"/>
    </source>
</evidence>
<reference evidence="1" key="1">
    <citation type="submission" date="2023-10" db="EMBL/GenBank/DDBJ databases">
        <authorList>
            <person name="Rodriguez Cubillos JULIANA M."/>
            <person name="De Vega J."/>
        </authorList>
    </citation>
    <scope>NUCLEOTIDE SEQUENCE</scope>
</reference>
<accession>A0ACB0LUV1</accession>
<keyword evidence="2" id="KW-1185">Reference proteome</keyword>
<evidence type="ECO:0000313" key="2">
    <source>
        <dbReference type="Proteomes" id="UP001177021"/>
    </source>
</evidence>
<sequence>MCMIIGGFIAIFILFFIYIHYWRCNRDEIVPNWPVIGMVPTFVRHVSDFNDFATLVLKRHGGTFRFQGPWFTNTSFIITADPINVDNISSKNFGNYGKGSNFQEIFDFFGDGIINSDSHDWKQDQRTMYHLILKGKSFKKMLSQIIQKKVENCLLPFLEDVCEEGVHVDLQDALNRFTFDTNCTIVFGFDPNTLPNKFSELREIAYQKSLPVIEEVIFYRHFIPSFLWRLQKWIHVGQEKKLKIAGENLDRFLYESITFSKQEQSKCSEKIDECYFDLVKALKKEGYGEGKMGEKYLRDIILNLLIAGNGTISSGLSWFFWLVSTHPIVEAKIIQEIKDNCITQNENWSISRVEDLDKLVYLHGAVCEALRLYPPIPFEHMCAIKSNILPSGDRVSQNTKVMYSLYAMGRMEQIWGDDCMKFKPERLVSETGNIIRVPSYKFIAFNTGPRSCLGKDISLFQMKMVAASILSKFHIQVVEGHPVTPKLSIVLRMKHGLKVKLTRRCI</sequence>
<proteinExistence type="predicted"/>
<dbReference type="EMBL" id="CASHSV030000716">
    <property type="protein sequence ID" value="CAJ2673320.1"/>
    <property type="molecule type" value="Genomic_DNA"/>
</dbReference>
<comment type="caution">
    <text evidence="1">The sequence shown here is derived from an EMBL/GenBank/DDBJ whole genome shotgun (WGS) entry which is preliminary data.</text>
</comment>
<organism evidence="1 2">
    <name type="scientific">Trifolium pratense</name>
    <name type="common">Red clover</name>
    <dbReference type="NCBI Taxonomy" id="57577"/>
    <lineage>
        <taxon>Eukaryota</taxon>
        <taxon>Viridiplantae</taxon>
        <taxon>Streptophyta</taxon>
        <taxon>Embryophyta</taxon>
        <taxon>Tracheophyta</taxon>
        <taxon>Spermatophyta</taxon>
        <taxon>Magnoliopsida</taxon>
        <taxon>eudicotyledons</taxon>
        <taxon>Gunneridae</taxon>
        <taxon>Pentapetalae</taxon>
        <taxon>rosids</taxon>
        <taxon>fabids</taxon>
        <taxon>Fabales</taxon>
        <taxon>Fabaceae</taxon>
        <taxon>Papilionoideae</taxon>
        <taxon>50 kb inversion clade</taxon>
        <taxon>NPAAA clade</taxon>
        <taxon>Hologalegina</taxon>
        <taxon>IRL clade</taxon>
        <taxon>Trifolieae</taxon>
        <taxon>Trifolium</taxon>
    </lineage>
</organism>